<evidence type="ECO:0000256" key="3">
    <source>
        <dbReference type="ARBA" id="ARBA00022553"/>
    </source>
</evidence>
<dbReference type="PANTHER" id="PTHR43304:SF1">
    <property type="entry name" value="PAC DOMAIN-CONTAINING PROTEIN"/>
    <property type="match status" value="1"/>
</dbReference>
<dbReference type="EMBL" id="NOXX01000169">
    <property type="protein sequence ID" value="OYQ46143.1"/>
    <property type="molecule type" value="Genomic_DNA"/>
</dbReference>
<dbReference type="InterPro" id="IPR013655">
    <property type="entry name" value="PAS_fold_3"/>
</dbReference>
<dbReference type="InterPro" id="IPR004358">
    <property type="entry name" value="Sig_transdc_His_kin-like_C"/>
</dbReference>
<keyword evidence="3" id="KW-0597">Phosphoprotein</keyword>
<dbReference type="InterPro" id="IPR001610">
    <property type="entry name" value="PAC"/>
</dbReference>
<feature type="coiled-coil region" evidence="6">
    <location>
        <begin position="325"/>
        <end position="352"/>
    </location>
</feature>
<dbReference type="InterPro" id="IPR003661">
    <property type="entry name" value="HisK_dim/P_dom"/>
</dbReference>
<evidence type="ECO:0000256" key="4">
    <source>
        <dbReference type="ARBA" id="ARBA00022679"/>
    </source>
</evidence>
<dbReference type="SMART" id="SM00387">
    <property type="entry name" value="HATPase_c"/>
    <property type="match status" value="1"/>
</dbReference>
<dbReference type="Pfam" id="PF02518">
    <property type="entry name" value="HATPase_c"/>
    <property type="match status" value="1"/>
</dbReference>
<organism evidence="11 12">
    <name type="scientific">Flavobacterium aurantiibacter</name>
    <dbReference type="NCBI Taxonomy" id="2023067"/>
    <lineage>
        <taxon>Bacteria</taxon>
        <taxon>Pseudomonadati</taxon>
        <taxon>Bacteroidota</taxon>
        <taxon>Flavobacteriia</taxon>
        <taxon>Flavobacteriales</taxon>
        <taxon>Flavobacteriaceae</taxon>
        <taxon>Flavobacterium</taxon>
    </lineage>
</organism>
<dbReference type="SMART" id="SM00091">
    <property type="entry name" value="PAS"/>
    <property type="match status" value="2"/>
</dbReference>
<dbReference type="InterPro" id="IPR000014">
    <property type="entry name" value="PAS"/>
</dbReference>
<feature type="domain" description="PAS" evidence="9">
    <location>
        <begin position="210"/>
        <end position="286"/>
    </location>
</feature>
<evidence type="ECO:0000259" key="8">
    <source>
        <dbReference type="PROSITE" id="PS50109"/>
    </source>
</evidence>
<dbReference type="CDD" id="cd00130">
    <property type="entry name" value="PAS"/>
    <property type="match status" value="2"/>
</dbReference>
<feature type="transmembrane region" description="Helical" evidence="7">
    <location>
        <begin position="7"/>
        <end position="27"/>
    </location>
</feature>
<sequence>MKSNANKITVVFVLVAAFVAIVSVVTMDAAFSSDTFDHLYLHIARDLVFIILTAFVLRYFIIKNDQRNRDTLRSLEERTKAIKQANERYDIVAKATSDTIWDWNIPTDHFEWNKGIFEIFGYGADDIENNSSWWFSKIHPQDSMRISVNLYAFLAQKSQNWQAEYRFLRKDGSYRYVLDRGFLVFGPDARPVRMIGAMQDVTRLKKEERRLKLLETVITNTLDSILITDADNSKFPIPQIVFVNKAFANMTGFDELELLQMSPYQLYDLEENRTLLDELVLAIAQKKTAEMELKSARKDGARFWVRFSFVPVFDNEGEHTHWISIQRDVSKQKEQEKEREQLIRELSQNNKDLRQFSYITSHNLRAPISNLIGLLQLLEEEQIDNETVKLIVEGFSKSTHLLQETVNDLGKVVIIRDNPSIEKQLIDPLESLNRVKMQIDNLINISEVNMELNFEPEVELYVNRAYFESILLNLLTNAVKYRNKKRPLKIVVSLRREEQFDRLSFADNGLGIDLEKHGSKVFGLYQRFHNLPDSKGLGLYLVKSQVESMGGRIEIASSVGCGTTFMIDFQRKL</sequence>
<evidence type="ECO:0000256" key="2">
    <source>
        <dbReference type="ARBA" id="ARBA00012438"/>
    </source>
</evidence>
<dbReference type="PRINTS" id="PR00344">
    <property type="entry name" value="BCTRLSENSOR"/>
</dbReference>
<evidence type="ECO:0000259" key="10">
    <source>
        <dbReference type="PROSITE" id="PS50113"/>
    </source>
</evidence>
<dbReference type="Pfam" id="PF08447">
    <property type="entry name" value="PAS_3"/>
    <property type="match status" value="1"/>
</dbReference>
<dbReference type="PANTHER" id="PTHR43304">
    <property type="entry name" value="PHYTOCHROME-LIKE PROTEIN CPH1"/>
    <property type="match status" value="1"/>
</dbReference>
<dbReference type="SUPFAM" id="SSF47384">
    <property type="entry name" value="Homodimeric domain of signal transducing histidine kinase"/>
    <property type="match status" value="1"/>
</dbReference>
<keyword evidence="7" id="KW-1133">Transmembrane helix</keyword>
<dbReference type="RefSeq" id="WP_094485649.1">
    <property type="nucleotide sequence ID" value="NZ_NOXX01000169.1"/>
</dbReference>
<keyword evidence="4" id="KW-0808">Transferase</keyword>
<keyword evidence="12" id="KW-1185">Reference proteome</keyword>
<keyword evidence="7" id="KW-0472">Membrane</keyword>
<comment type="caution">
    <text evidence="11">The sequence shown here is derived from an EMBL/GenBank/DDBJ whole genome shotgun (WGS) entry which is preliminary data.</text>
</comment>
<dbReference type="Gene3D" id="1.10.287.130">
    <property type="match status" value="1"/>
</dbReference>
<dbReference type="InterPro" id="IPR035965">
    <property type="entry name" value="PAS-like_dom_sf"/>
</dbReference>
<evidence type="ECO:0000259" key="9">
    <source>
        <dbReference type="PROSITE" id="PS50112"/>
    </source>
</evidence>
<dbReference type="PROSITE" id="PS50113">
    <property type="entry name" value="PAC"/>
    <property type="match status" value="2"/>
</dbReference>
<proteinExistence type="predicted"/>
<dbReference type="SMART" id="SM00086">
    <property type="entry name" value="PAC"/>
    <property type="match status" value="2"/>
</dbReference>
<feature type="domain" description="Histidine kinase" evidence="8">
    <location>
        <begin position="359"/>
        <end position="573"/>
    </location>
</feature>
<dbReference type="InterPro" id="IPR005467">
    <property type="entry name" value="His_kinase_dom"/>
</dbReference>
<protein>
    <recommendedName>
        <fullName evidence="2">histidine kinase</fullName>
        <ecNumber evidence="2">2.7.13.3</ecNumber>
    </recommendedName>
</protein>
<feature type="transmembrane region" description="Helical" evidence="7">
    <location>
        <begin position="39"/>
        <end position="61"/>
    </location>
</feature>
<dbReference type="SUPFAM" id="SSF55785">
    <property type="entry name" value="PYP-like sensor domain (PAS domain)"/>
    <property type="match status" value="2"/>
</dbReference>
<evidence type="ECO:0000256" key="1">
    <source>
        <dbReference type="ARBA" id="ARBA00000085"/>
    </source>
</evidence>
<dbReference type="PROSITE" id="PS50112">
    <property type="entry name" value="PAS"/>
    <property type="match status" value="2"/>
</dbReference>
<dbReference type="OrthoDB" id="5522855at2"/>
<dbReference type="InterPro" id="IPR036890">
    <property type="entry name" value="HATPase_C_sf"/>
</dbReference>
<name>A0A255ZXC8_9FLAO</name>
<dbReference type="CDD" id="cd00082">
    <property type="entry name" value="HisKA"/>
    <property type="match status" value="1"/>
</dbReference>
<dbReference type="InterPro" id="IPR000700">
    <property type="entry name" value="PAS-assoc_C"/>
</dbReference>
<dbReference type="InterPro" id="IPR036097">
    <property type="entry name" value="HisK_dim/P_sf"/>
</dbReference>
<keyword evidence="5 11" id="KW-0418">Kinase</keyword>
<gene>
    <name evidence="11" type="ORF">CHX27_04915</name>
</gene>
<dbReference type="NCBIfam" id="TIGR00229">
    <property type="entry name" value="sensory_box"/>
    <property type="match status" value="2"/>
</dbReference>
<feature type="domain" description="PAC" evidence="10">
    <location>
        <begin position="161"/>
        <end position="213"/>
    </location>
</feature>
<accession>A0A255ZXC8</accession>
<dbReference type="Proteomes" id="UP000216035">
    <property type="component" value="Unassembled WGS sequence"/>
</dbReference>
<evidence type="ECO:0000256" key="5">
    <source>
        <dbReference type="ARBA" id="ARBA00022777"/>
    </source>
</evidence>
<evidence type="ECO:0000313" key="12">
    <source>
        <dbReference type="Proteomes" id="UP000216035"/>
    </source>
</evidence>
<feature type="domain" description="PAC" evidence="10">
    <location>
        <begin position="289"/>
        <end position="341"/>
    </location>
</feature>
<dbReference type="PROSITE" id="PS50109">
    <property type="entry name" value="HIS_KIN"/>
    <property type="match status" value="1"/>
</dbReference>
<dbReference type="Pfam" id="PF13426">
    <property type="entry name" value="PAS_9"/>
    <property type="match status" value="1"/>
</dbReference>
<keyword evidence="7" id="KW-0812">Transmembrane</keyword>
<comment type="catalytic activity">
    <reaction evidence="1">
        <text>ATP + protein L-histidine = ADP + protein N-phospho-L-histidine.</text>
        <dbReference type="EC" id="2.7.13.3"/>
    </reaction>
</comment>
<evidence type="ECO:0000313" key="11">
    <source>
        <dbReference type="EMBL" id="OYQ46143.1"/>
    </source>
</evidence>
<dbReference type="EC" id="2.7.13.3" evidence="2"/>
<dbReference type="AlphaFoldDB" id="A0A255ZXC8"/>
<feature type="domain" description="PAS" evidence="9">
    <location>
        <begin position="85"/>
        <end position="157"/>
    </location>
</feature>
<dbReference type="InterPro" id="IPR052162">
    <property type="entry name" value="Sensor_kinase/Photoreceptor"/>
</dbReference>
<dbReference type="InterPro" id="IPR003594">
    <property type="entry name" value="HATPase_dom"/>
</dbReference>
<dbReference type="GO" id="GO:0000155">
    <property type="term" value="F:phosphorelay sensor kinase activity"/>
    <property type="evidence" value="ECO:0007669"/>
    <property type="project" value="InterPro"/>
</dbReference>
<dbReference type="Gene3D" id="3.30.565.10">
    <property type="entry name" value="Histidine kinase-like ATPase, C-terminal domain"/>
    <property type="match status" value="1"/>
</dbReference>
<evidence type="ECO:0000256" key="7">
    <source>
        <dbReference type="SAM" id="Phobius"/>
    </source>
</evidence>
<dbReference type="Gene3D" id="3.30.450.20">
    <property type="entry name" value="PAS domain"/>
    <property type="match status" value="2"/>
</dbReference>
<keyword evidence="6" id="KW-0175">Coiled coil</keyword>
<dbReference type="SUPFAM" id="SSF55874">
    <property type="entry name" value="ATPase domain of HSP90 chaperone/DNA topoisomerase II/histidine kinase"/>
    <property type="match status" value="1"/>
</dbReference>
<reference evidence="11" key="1">
    <citation type="submission" date="2017-07" db="EMBL/GenBank/DDBJ databases">
        <title>Flavobacterium cyanobacteriorum sp. nov., isolated from cyanobacterial aggregates in a eutrophic lake.</title>
        <authorList>
            <person name="Cai H."/>
        </authorList>
    </citation>
    <scope>NUCLEOTIDE SEQUENCE [LARGE SCALE GENOMIC DNA]</scope>
    <source>
        <strain evidence="11">TH167</strain>
    </source>
</reference>
<evidence type="ECO:0000256" key="6">
    <source>
        <dbReference type="SAM" id="Coils"/>
    </source>
</evidence>